<comment type="caution">
    <text evidence="7">The sequence shown here is derived from an EMBL/GenBank/DDBJ whole genome shotgun (WGS) entry which is preliminary data.</text>
</comment>
<protein>
    <recommendedName>
        <fullName evidence="6">DUF1232 domain-containing protein</fullName>
    </recommendedName>
</protein>
<sequence length="359" mass="41133">MNISSVNVEITERDLLTIVDDVFNEYIDLKELSIDNINIGDSLSVQGRYKKGITVSFSAELIINGVDDNIISINIKTIKVAKLYILNSLKNLILKIALKDLNVIGISFKEGNLYIDLNKLSKIIPYVNFEIKKLDTEAHKLKAQVENINYFKDKQVDTLESLKKSSKCGTVKENNIENKYNKYNNVDEENLKDKISTINNEKEQEYKEECIDNIDENINKKEDIYSCLKNKIEESIPEKHKKIAEYALILPDLIALLIRLFKDKRVNIKTKVIVGGILTYLISPIDILPDNIPIIGSIDDIAIAFFALDMIINQVPEQIILENWQGEDDIIRIIKEGIGYISELVGKRRIIKLIRFINF</sequence>
<accession>A0A151B487</accession>
<reference evidence="7 8" key="1">
    <citation type="submission" date="2016-02" db="EMBL/GenBank/DDBJ databases">
        <title>Genome sequence of Clostridium tepidiprofundi DSM 19306.</title>
        <authorList>
            <person name="Poehlein A."/>
            <person name="Daniel R."/>
        </authorList>
    </citation>
    <scope>NUCLEOTIDE SEQUENCE [LARGE SCALE GENOMIC DNA]</scope>
    <source>
        <strain evidence="7 8">DSM 19306</strain>
    </source>
</reference>
<dbReference type="EMBL" id="LTBA01000011">
    <property type="protein sequence ID" value="KYH34734.1"/>
    <property type="molecule type" value="Genomic_DNA"/>
</dbReference>
<evidence type="ECO:0000256" key="4">
    <source>
        <dbReference type="ARBA" id="ARBA00023136"/>
    </source>
</evidence>
<keyword evidence="8" id="KW-1185">Reference proteome</keyword>
<evidence type="ECO:0000256" key="1">
    <source>
        <dbReference type="ARBA" id="ARBA00004127"/>
    </source>
</evidence>
<dbReference type="Proteomes" id="UP000075531">
    <property type="component" value="Unassembled WGS sequence"/>
</dbReference>
<dbReference type="Pfam" id="PF06803">
    <property type="entry name" value="DUF1232"/>
    <property type="match status" value="1"/>
</dbReference>
<keyword evidence="2" id="KW-0812">Transmembrane</keyword>
<feature type="coiled-coil region" evidence="5">
    <location>
        <begin position="188"/>
        <end position="231"/>
    </location>
</feature>
<comment type="subcellular location">
    <subcellularLocation>
        <location evidence="1">Endomembrane system</location>
        <topology evidence="1">Multi-pass membrane protein</topology>
    </subcellularLocation>
</comment>
<organism evidence="7 8">
    <name type="scientific">Clostridium tepidiprofundi DSM 19306</name>
    <dbReference type="NCBI Taxonomy" id="1121338"/>
    <lineage>
        <taxon>Bacteria</taxon>
        <taxon>Bacillati</taxon>
        <taxon>Bacillota</taxon>
        <taxon>Clostridia</taxon>
        <taxon>Eubacteriales</taxon>
        <taxon>Clostridiaceae</taxon>
        <taxon>Clostridium</taxon>
    </lineage>
</organism>
<dbReference type="STRING" id="1121338.CLTEP_13310"/>
<dbReference type="InterPro" id="IPR010652">
    <property type="entry name" value="DUF1232"/>
</dbReference>
<proteinExistence type="predicted"/>
<evidence type="ECO:0000259" key="6">
    <source>
        <dbReference type="Pfam" id="PF06803"/>
    </source>
</evidence>
<gene>
    <name evidence="7" type="ORF">CLTEP_13310</name>
</gene>
<dbReference type="PATRIC" id="fig|1121338.3.peg.1367"/>
<dbReference type="AlphaFoldDB" id="A0A151B487"/>
<dbReference type="RefSeq" id="WP_066824340.1">
    <property type="nucleotide sequence ID" value="NZ_LTBA01000011.1"/>
</dbReference>
<evidence type="ECO:0000256" key="5">
    <source>
        <dbReference type="SAM" id="Coils"/>
    </source>
</evidence>
<name>A0A151B487_9CLOT</name>
<dbReference type="GO" id="GO:0012505">
    <property type="term" value="C:endomembrane system"/>
    <property type="evidence" value="ECO:0007669"/>
    <property type="project" value="UniProtKB-SubCell"/>
</dbReference>
<keyword evidence="3" id="KW-1133">Transmembrane helix</keyword>
<feature type="domain" description="DUF1232" evidence="6">
    <location>
        <begin position="270"/>
        <end position="306"/>
    </location>
</feature>
<evidence type="ECO:0000256" key="2">
    <source>
        <dbReference type="ARBA" id="ARBA00022692"/>
    </source>
</evidence>
<evidence type="ECO:0000313" key="7">
    <source>
        <dbReference type="EMBL" id="KYH34734.1"/>
    </source>
</evidence>
<evidence type="ECO:0000256" key="3">
    <source>
        <dbReference type="ARBA" id="ARBA00022989"/>
    </source>
</evidence>
<dbReference type="OrthoDB" id="1930546at2"/>
<evidence type="ECO:0000313" key="8">
    <source>
        <dbReference type="Proteomes" id="UP000075531"/>
    </source>
</evidence>
<keyword evidence="5" id="KW-0175">Coiled coil</keyword>
<keyword evidence="4" id="KW-0472">Membrane</keyword>